<protein>
    <submittedName>
        <fullName evidence="1">Uncharacterized protein</fullName>
    </submittedName>
</protein>
<evidence type="ECO:0000313" key="2">
    <source>
        <dbReference type="Proteomes" id="UP001152607"/>
    </source>
</evidence>
<gene>
    <name evidence="1" type="ORF">PDIGIT_LOCUS4274</name>
</gene>
<accession>A0A9W4XN77</accession>
<reference evidence="1" key="1">
    <citation type="submission" date="2023-01" db="EMBL/GenBank/DDBJ databases">
        <authorList>
            <person name="Van Ghelder C."/>
            <person name="Rancurel C."/>
        </authorList>
    </citation>
    <scope>NUCLEOTIDE SEQUENCE</scope>
    <source>
        <strain evidence="1">CNCM I-4278</strain>
    </source>
</reference>
<organism evidence="1 2">
    <name type="scientific">Periconia digitata</name>
    <dbReference type="NCBI Taxonomy" id="1303443"/>
    <lineage>
        <taxon>Eukaryota</taxon>
        <taxon>Fungi</taxon>
        <taxon>Dikarya</taxon>
        <taxon>Ascomycota</taxon>
        <taxon>Pezizomycotina</taxon>
        <taxon>Dothideomycetes</taxon>
        <taxon>Pleosporomycetidae</taxon>
        <taxon>Pleosporales</taxon>
        <taxon>Massarineae</taxon>
        <taxon>Periconiaceae</taxon>
        <taxon>Periconia</taxon>
    </lineage>
</organism>
<comment type="caution">
    <text evidence="1">The sequence shown here is derived from an EMBL/GenBank/DDBJ whole genome shotgun (WGS) entry which is preliminary data.</text>
</comment>
<dbReference type="AlphaFoldDB" id="A0A9W4XN77"/>
<keyword evidence="2" id="KW-1185">Reference proteome</keyword>
<name>A0A9W4XN77_9PLEO</name>
<dbReference type="EMBL" id="CAOQHR010000002">
    <property type="protein sequence ID" value="CAI6330633.1"/>
    <property type="molecule type" value="Genomic_DNA"/>
</dbReference>
<dbReference type="Proteomes" id="UP001152607">
    <property type="component" value="Unassembled WGS sequence"/>
</dbReference>
<proteinExistence type="predicted"/>
<evidence type="ECO:0000313" key="1">
    <source>
        <dbReference type="EMBL" id="CAI6330633.1"/>
    </source>
</evidence>
<sequence>MVSGAWGVCQAGEPDSHTCSVSSVQLLFLKPHPSRHIQSSLYLLSPILCHSVICPIHFPELVPPTSLHCCGAPDQISIRVFQDAQVPSHYQTCTRLQVPPAFGISFFIAVTRSALAGARTSALHPSLPLTARLLSSDQATKLVNQGVVLHHIISNRQFVNSCPM</sequence>